<evidence type="ECO:0000313" key="2">
    <source>
        <dbReference type="Proteomes" id="UP000234323"/>
    </source>
</evidence>
<gene>
    <name evidence="1" type="ORF">RhiirA4_480259</name>
</gene>
<dbReference type="EMBL" id="LLXI01002987">
    <property type="protein sequence ID" value="PKY58385.1"/>
    <property type="molecule type" value="Genomic_DNA"/>
</dbReference>
<comment type="caution">
    <text evidence="1">The sequence shown here is derived from an EMBL/GenBank/DDBJ whole genome shotgun (WGS) entry which is preliminary data.</text>
</comment>
<reference evidence="1 2" key="1">
    <citation type="submission" date="2015-10" db="EMBL/GenBank/DDBJ databases">
        <title>Genome analyses suggest a sexual origin of heterokaryosis in a supposedly ancient asexual fungus.</title>
        <authorList>
            <person name="Ropars J."/>
            <person name="Sedzielewska K."/>
            <person name="Noel J."/>
            <person name="Charron P."/>
            <person name="Farinelli L."/>
            <person name="Marton T."/>
            <person name="Kruger M."/>
            <person name="Pelin A."/>
            <person name="Brachmann A."/>
            <person name="Corradi N."/>
        </authorList>
    </citation>
    <scope>NUCLEOTIDE SEQUENCE [LARGE SCALE GENOMIC DNA]</scope>
    <source>
        <strain evidence="1 2">A4</strain>
    </source>
</reference>
<organism evidence="1 2">
    <name type="scientific">Rhizophagus irregularis</name>
    <dbReference type="NCBI Taxonomy" id="588596"/>
    <lineage>
        <taxon>Eukaryota</taxon>
        <taxon>Fungi</taxon>
        <taxon>Fungi incertae sedis</taxon>
        <taxon>Mucoromycota</taxon>
        <taxon>Glomeromycotina</taxon>
        <taxon>Glomeromycetes</taxon>
        <taxon>Glomerales</taxon>
        <taxon>Glomeraceae</taxon>
        <taxon>Rhizophagus</taxon>
    </lineage>
</organism>
<keyword evidence="2" id="KW-1185">Reference proteome</keyword>
<dbReference type="AlphaFoldDB" id="A0A2I1HHM5"/>
<accession>A0A2I1HHM5</accession>
<evidence type="ECO:0000313" key="1">
    <source>
        <dbReference type="EMBL" id="PKY58385.1"/>
    </source>
</evidence>
<name>A0A2I1HHM5_9GLOM</name>
<dbReference type="Proteomes" id="UP000234323">
    <property type="component" value="Unassembled WGS sequence"/>
</dbReference>
<protein>
    <submittedName>
        <fullName evidence="1">Uncharacterized protein</fullName>
    </submittedName>
</protein>
<sequence length="58" mass="6851">MNTSEDFIALISYLSDNNNRTTKSYWRFLKKHCDTIIASIDITFTSTFLDNWKNLDNL</sequence>
<proteinExistence type="predicted"/>